<dbReference type="PANTHER" id="PTHR43798:SF33">
    <property type="entry name" value="HYDROLASE, PUTATIVE (AFU_ORTHOLOGUE AFUA_2G14860)-RELATED"/>
    <property type="match status" value="1"/>
</dbReference>
<comment type="caution">
    <text evidence="2">The sequence shown here is derived from an EMBL/GenBank/DDBJ whole genome shotgun (WGS) entry which is preliminary data.</text>
</comment>
<dbReference type="GO" id="GO:0016020">
    <property type="term" value="C:membrane"/>
    <property type="evidence" value="ECO:0007669"/>
    <property type="project" value="TreeGrafter"/>
</dbReference>
<protein>
    <recommendedName>
        <fullName evidence="1">AB hydrolase-1 domain-containing protein</fullName>
    </recommendedName>
</protein>
<dbReference type="Gene3D" id="3.40.50.1820">
    <property type="entry name" value="alpha/beta hydrolase"/>
    <property type="match status" value="1"/>
</dbReference>
<dbReference type="SUPFAM" id="SSF53474">
    <property type="entry name" value="alpha/beta-Hydrolases"/>
    <property type="match status" value="1"/>
</dbReference>
<dbReference type="InterPro" id="IPR050266">
    <property type="entry name" value="AB_hydrolase_sf"/>
</dbReference>
<dbReference type="AlphaFoldDB" id="A0A2H0B647"/>
<evidence type="ECO:0000313" key="3">
    <source>
        <dbReference type="Proteomes" id="UP000229459"/>
    </source>
</evidence>
<dbReference type="EMBL" id="PCSR01000061">
    <property type="protein sequence ID" value="PIP53139.1"/>
    <property type="molecule type" value="Genomic_DNA"/>
</dbReference>
<name>A0A2H0B647_9BACT</name>
<dbReference type="Proteomes" id="UP000229459">
    <property type="component" value="Unassembled WGS sequence"/>
</dbReference>
<dbReference type="InterPro" id="IPR000073">
    <property type="entry name" value="AB_hydrolase_1"/>
</dbReference>
<dbReference type="Pfam" id="PF00561">
    <property type="entry name" value="Abhydrolase_1"/>
    <property type="match status" value="1"/>
</dbReference>
<evidence type="ECO:0000259" key="1">
    <source>
        <dbReference type="Pfam" id="PF00561"/>
    </source>
</evidence>
<evidence type="ECO:0000313" key="2">
    <source>
        <dbReference type="EMBL" id="PIP53139.1"/>
    </source>
</evidence>
<gene>
    <name evidence="2" type="ORF">COX08_02605</name>
</gene>
<dbReference type="PRINTS" id="PR00111">
    <property type="entry name" value="ABHYDROLASE"/>
</dbReference>
<accession>A0A2H0B647</accession>
<proteinExistence type="predicted"/>
<sequence>MIWTTSNGPIYYEYYTTQIKDAPTVVYLHGLGGDCRAWDFMKNPTLNTGYHFLTLDLPGHGISYRPDNNFNFTQFFTTINTLLDEQKIKRYILVGHCLGGIVALHYTYNSRIKPESMILLNSSDSISSLVKILAKIKIVTNIIPDFRYKNHIKHSKYMNTGDINIKRLFSDVSHVGLRSYLRLMASLTYVFSTHDLSIIKIPTLVIGGKYDKIFPLNNQKYIYDKLSKASLKIIDTNHVSVLNAQDKVCKIILNWLSKDL</sequence>
<dbReference type="PANTHER" id="PTHR43798">
    <property type="entry name" value="MONOACYLGLYCEROL LIPASE"/>
    <property type="match status" value="1"/>
</dbReference>
<reference evidence="2 3" key="1">
    <citation type="submission" date="2017-09" db="EMBL/GenBank/DDBJ databases">
        <title>Depth-based differentiation of microbial function through sediment-hosted aquifers and enrichment of novel symbionts in the deep terrestrial subsurface.</title>
        <authorList>
            <person name="Probst A.J."/>
            <person name="Ladd B."/>
            <person name="Jarett J.K."/>
            <person name="Geller-Mcgrath D.E."/>
            <person name="Sieber C.M."/>
            <person name="Emerson J.B."/>
            <person name="Anantharaman K."/>
            <person name="Thomas B.C."/>
            <person name="Malmstrom R."/>
            <person name="Stieglmeier M."/>
            <person name="Klingl A."/>
            <person name="Woyke T."/>
            <person name="Ryan C.M."/>
            <person name="Banfield J.F."/>
        </authorList>
    </citation>
    <scope>NUCLEOTIDE SEQUENCE [LARGE SCALE GENOMIC DNA]</scope>
    <source>
        <strain evidence="2">CG23_combo_of_CG06-09_8_20_14_all_34_8</strain>
    </source>
</reference>
<organism evidence="2 3">
    <name type="scientific">Candidatus Beckwithbacteria bacterium CG23_combo_of_CG06-09_8_20_14_all_34_8</name>
    <dbReference type="NCBI Taxonomy" id="1974497"/>
    <lineage>
        <taxon>Bacteria</taxon>
        <taxon>Candidatus Beckwithiibacteriota</taxon>
    </lineage>
</organism>
<feature type="domain" description="AB hydrolase-1" evidence="1">
    <location>
        <begin position="23"/>
        <end position="242"/>
    </location>
</feature>
<dbReference type="InterPro" id="IPR029058">
    <property type="entry name" value="AB_hydrolase_fold"/>
</dbReference>